<dbReference type="Pfam" id="PF08387">
    <property type="entry name" value="FBD"/>
    <property type="match status" value="1"/>
</dbReference>
<dbReference type="AlphaFoldDB" id="A0AAD8VP16"/>
<dbReference type="EMBL" id="JAUUTY010000006">
    <property type="protein sequence ID" value="KAK1614747.1"/>
    <property type="molecule type" value="Genomic_DNA"/>
</dbReference>
<reference evidence="5" key="1">
    <citation type="submission" date="2023-07" db="EMBL/GenBank/DDBJ databases">
        <title>A chromosome-level genome assembly of Lolium multiflorum.</title>
        <authorList>
            <person name="Chen Y."/>
            <person name="Copetti D."/>
            <person name="Kolliker R."/>
            <person name="Studer B."/>
        </authorList>
    </citation>
    <scope>NUCLEOTIDE SEQUENCE</scope>
    <source>
        <strain evidence="5">02402/16</strain>
        <tissue evidence="5">Leaf</tissue>
    </source>
</reference>
<name>A0AAD8VP16_LOLMU</name>
<dbReference type="Gene3D" id="3.80.10.10">
    <property type="entry name" value="Ribonuclease Inhibitor"/>
    <property type="match status" value="1"/>
</dbReference>
<dbReference type="Pfam" id="PF24758">
    <property type="entry name" value="LRR_At5g56370"/>
    <property type="match status" value="1"/>
</dbReference>
<feature type="domain" description="F-box/LRR-repeat protein 15/At3g58940/PEG3-like LRR" evidence="4">
    <location>
        <begin position="186"/>
        <end position="405"/>
    </location>
</feature>
<dbReference type="SUPFAM" id="SSF52047">
    <property type="entry name" value="RNI-like"/>
    <property type="match status" value="1"/>
</dbReference>
<evidence type="ECO:0000259" key="3">
    <source>
        <dbReference type="Pfam" id="PF08387"/>
    </source>
</evidence>
<gene>
    <name evidence="5" type="ORF">QYE76_020264</name>
</gene>
<proteinExistence type="predicted"/>
<comment type="caution">
    <text evidence="5">The sequence shown here is derived from an EMBL/GenBank/DDBJ whole genome shotgun (WGS) entry which is preliminary data.</text>
</comment>
<dbReference type="InterPro" id="IPR006566">
    <property type="entry name" value="FBD"/>
</dbReference>
<sequence>MDAAAGGGELRTYADVEEFFNNMSSEGPSAQDRIDYIVPYIISLLPPPFIPAPDAADASDSEDEHFSLTSSSSSDDDPAGAVFLPAQGDGQDHISRLTNDLLANVISRLPTKESARIMVLSSRWRGLWPATPLLVDDAHLRYPGESREIPGFHAARAISRCVAAHPGPVRALRVTRTSFHAQEYALQRIVASLAAKSVQDLVLFNRPWPLNMPLPDDVLRCASLARLYLGVWHFPDTAAHRPNLPNLQELGLFHTIIADRDIDALLARCRKLKVLSFAMSYNCASRLRVRSRSLCAVVEWRCSLEEILVDDAPCLERLLFDSIGDRRLLKIVQAPRLEVLGFLDLQLHELHIGGIVIKAGMNVRARAMLPSLKIFAVKVRFLDQTEVKMLPTLLRCFPSLETLHVMSIPGSTDTVVPAGFWESLGSCDCLRSHLKTLVLHGFQNLNQELLFLNYILEKGKMLKTLCIVRSEIDDVLAEACHVVPEVGPTSGFILERGTPSGGSTGSDISVCPASRGWSFQNAIDLSVKDPFYASRHDVTWIACRTEDESL</sequence>
<dbReference type="SUPFAM" id="SSF81383">
    <property type="entry name" value="F-box domain"/>
    <property type="match status" value="1"/>
</dbReference>
<feature type="region of interest" description="Disordered" evidence="1">
    <location>
        <begin position="53"/>
        <end position="85"/>
    </location>
</feature>
<dbReference type="InterPro" id="IPR001810">
    <property type="entry name" value="F-box_dom"/>
</dbReference>
<dbReference type="InterPro" id="IPR032675">
    <property type="entry name" value="LRR_dom_sf"/>
</dbReference>
<keyword evidence="6" id="KW-1185">Reference proteome</keyword>
<accession>A0AAD8VP16</accession>
<protein>
    <recommendedName>
        <fullName evidence="7">FBD domain-containing protein</fullName>
    </recommendedName>
</protein>
<evidence type="ECO:0000313" key="5">
    <source>
        <dbReference type="EMBL" id="KAK1614747.1"/>
    </source>
</evidence>
<dbReference type="Proteomes" id="UP001231189">
    <property type="component" value="Unassembled WGS sequence"/>
</dbReference>
<dbReference type="PANTHER" id="PTHR32141:SF61">
    <property type="entry name" value="OS01G0598400 PROTEIN"/>
    <property type="match status" value="1"/>
</dbReference>
<dbReference type="InterPro" id="IPR055302">
    <property type="entry name" value="F-box_dom-containing"/>
</dbReference>
<feature type="domain" description="F-box" evidence="2">
    <location>
        <begin position="94"/>
        <end position="128"/>
    </location>
</feature>
<evidence type="ECO:0000313" key="6">
    <source>
        <dbReference type="Proteomes" id="UP001231189"/>
    </source>
</evidence>
<evidence type="ECO:0000259" key="2">
    <source>
        <dbReference type="Pfam" id="PF00646"/>
    </source>
</evidence>
<dbReference type="InterPro" id="IPR036047">
    <property type="entry name" value="F-box-like_dom_sf"/>
</dbReference>
<evidence type="ECO:0000259" key="4">
    <source>
        <dbReference type="Pfam" id="PF24758"/>
    </source>
</evidence>
<dbReference type="PANTHER" id="PTHR32141">
    <property type="match status" value="1"/>
</dbReference>
<evidence type="ECO:0008006" key="7">
    <source>
        <dbReference type="Google" id="ProtNLM"/>
    </source>
</evidence>
<evidence type="ECO:0000256" key="1">
    <source>
        <dbReference type="SAM" id="MobiDB-lite"/>
    </source>
</evidence>
<dbReference type="Pfam" id="PF00646">
    <property type="entry name" value="F-box"/>
    <property type="match status" value="1"/>
</dbReference>
<organism evidence="5 6">
    <name type="scientific">Lolium multiflorum</name>
    <name type="common">Italian ryegrass</name>
    <name type="synonym">Lolium perenne subsp. multiflorum</name>
    <dbReference type="NCBI Taxonomy" id="4521"/>
    <lineage>
        <taxon>Eukaryota</taxon>
        <taxon>Viridiplantae</taxon>
        <taxon>Streptophyta</taxon>
        <taxon>Embryophyta</taxon>
        <taxon>Tracheophyta</taxon>
        <taxon>Spermatophyta</taxon>
        <taxon>Magnoliopsida</taxon>
        <taxon>Liliopsida</taxon>
        <taxon>Poales</taxon>
        <taxon>Poaceae</taxon>
        <taxon>BOP clade</taxon>
        <taxon>Pooideae</taxon>
        <taxon>Poodae</taxon>
        <taxon>Poeae</taxon>
        <taxon>Poeae Chloroplast Group 2 (Poeae type)</taxon>
        <taxon>Loliodinae</taxon>
        <taxon>Loliinae</taxon>
        <taxon>Lolium</taxon>
    </lineage>
</organism>
<dbReference type="InterPro" id="IPR055411">
    <property type="entry name" value="LRR_FXL15/At3g58940/PEG3-like"/>
</dbReference>
<feature type="domain" description="FBD" evidence="3">
    <location>
        <begin position="425"/>
        <end position="467"/>
    </location>
</feature>